<dbReference type="Gene3D" id="3.40.1010.10">
    <property type="entry name" value="Cobalt-precorrin-4 Transmethylase, Domain 1"/>
    <property type="match status" value="1"/>
</dbReference>
<evidence type="ECO:0000256" key="3">
    <source>
        <dbReference type="ARBA" id="ARBA00006729"/>
    </source>
</evidence>
<dbReference type="Pfam" id="PF00590">
    <property type="entry name" value="TP_methylase"/>
    <property type="match status" value="1"/>
</dbReference>
<feature type="binding site" evidence="11">
    <location>
        <position position="95"/>
    </location>
    <ligand>
        <name>S-adenosyl-L-methionine</name>
        <dbReference type="ChEBI" id="CHEBI:59789"/>
    </ligand>
</feature>
<dbReference type="Proteomes" id="UP000886653">
    <property type="component" value="Unassembled WGS sequence"/>
</dbReference>
<comment type="caution">
    <text evidence="13">The sequence shown here is derived from an EMBL/GenBank/DDBJ whole genome shotgun (WGS) entry which is preliminary data.</text>
</comment>
<dbReference type="InterPro" id="IPR004551">
    <property type="entry name" value="Dphthn_synthase"/>
</dbReference>
<keyword evidence="6" id="KW-0489">Methyltransferase</keyword>
<protein>
    <recommendedName>
        <fullName evidence="4">diphthine methyl ester synthase</fullName>
        <ecNumber evidence="4">2.1.1.314</ecNumber>
    </recommendedName>
</protein>
<dbReference type="PANTHER" id="PTHR10882">
    <property type="entry name" value="DIPHTHINE SYNTHASE"/>
    <property type="match status" value="1"/>
</dbReference>
<dbReference type="SUPFAM" id="SSF53790">
    <property type="entry name" value="Tetrapyrrole methylase"/>
    <property type="match status" value="1"/>
</dbReference>
<keyword evidence="5" id="KW-0488">Methylation</keyword>
<evidence type="ECO:0000256" key="8">
    <source>
        <dbReference type="ARBA" id="ARBA00022691"/>
    </source>
</evidence>
<evidence type="ECO:0000256" key="7">
    <source>
        <dbReference type="ARBA" id="ARBA00022679"/>
    </source>
</evidence>
<gene>
    <name evidence="13" type="ORF">CROQUDRAFT_94719</name>
</gene>
<keyword evidence="14" id="KW-1185">Reference proteome</keyword>
<dbReference type="InterPro" id="IPR000878">
    <property type="entry name" value="4pyrrol_Mease"/>
</dbReference>
<feature type="binding site" evidence="11">
    <location>
        <position position="9"/>
    </location>
    <ligand>
        <name>S-adenosyl-L-methionine</name>
        <dbReference type="ChEBI" id="CHEBI:59789"/>
    </ligand>
</feature>
<dbReference type="EC" id="2.1.1.314" evidence="4"/>
<evidence type="ECO:0000313" key="14">
    <source>
        <dbReference type="Proteomes" id="UP000886653"/>
    </source>
</evidence>
<feature type="binding site" evidence="11">
    <location>
        <position position="171"/>
    </location>
    <ligand>
        <name>S-adenosyl-L-methionine</name>
        <dbReference type="ChEBI" id="CHEBI:59789"/>
    </ligand>
</feature>
<dbReference type="CDD" id="cd11647">
    <property type="entry name" value="DHP5_DphB"/>
    <property type="match status" value="1"/>
</dbReference>
<organism evidence="13 14">
    <name type="scientific">Cronartium quercuum f. sp. fusiforme G11</name>
    <dbReference type="NCBI Taxonomy" id="708437"/>
    <lineage>
        <taxon>Eukaryota</taxon>
        <taxon>Fungi</taxon>
        <taxon>Dikarya</taxon>
        <taxon>Basidiomycota</taxon>
        <taxon>Pucciniomycotina</taxon>
        <taxon>Pucciniomycetes</taxon>
        <taxon>Pucciniales</taxon>
        <taxon>Coleosporiaceae</taxon>
        <taxon>Cronartium</taxon>
    </lineage>
</organism>
<dbReference type="GO" id="GO:0141133">
    <property type="term" value="F:diphthine methyl ester synthase activity"/>
    <property type="evidence" value="ECO:0007669"/>
    <property type="project" value="UniProtKB-EC"/>
</dbReference>
<evidence type="ECO:0000256" key="11">
    <source>
        <dbReference type="PIRSR" id="PIRSR036432-1"/>
    </source>
</evidence>
<dbReference type="PIRSF" id="PIRSF036432">
    <property type="entry name" value="Diphthine_synth"/>
    <property type="match status" value="1"/>
</dbReference>
<sequence length="313" mass="34751">MFYLIGLGLSSPKDITLAGLEAIRRSQRVYLEAYTSILMEASTDQLEALYGKREDGTNIKLQLADREMVETQSDEILKNAAVDHVSFLVVGDPFGATTHTDLLLRCKESKIPYKAIHNASVLNAIGATGLSLYNYGQTVSIPFFIGNWKPRSWVDRLLDNLSLGLHTLLLLDIKVKEQSEENLARGRKIYEPPRFMSIPTAINQLLTSLKPPCPEDSADAAPMTEHAPLPVTRLDPDKTLAISVSRLGSSTQKFCAGSLSQLAQLDAKGFGDPLHSLIIIGHRLNPIERDYISQFAVDTDQWYCLAREQYKCS</sequence>
<comment type="similarity">
    <text evidence="9">In the N-terminal section; belongs to the precorrin methyltransferase family.</text>
</comment>
<evidence type="ECO:0000256" key="2">
    <source>
        <dbReference type="ARBA" id="ARBA00005156"/>
    </source>
</evidence>
<dbReference type="InterPro" id="IPR014776">
    <property type="entry name" value="4pyrrole_Mease_sub2"/>
</dbReference>
<dbReference type="FunFam" id="3.40.1010.10:FF:000004">
    <property type="entry name" value="Putative diphthine synthase"/>
    <property type="match status" value="1"/>
</dbReference>
<feature type="domain" description="Tetrapyrrole methylase" evidence="12">
    <location>
        <begin position="1"/>
        <end position="182"/>
    </location>
</feature>
<dbReference type="PANTHER" id="PTHR10882:SF0">
    <property type="entry name" value="DIPHTHINE METHYL ESTER SYNTHASE"/>
    <property type="match status" value="1"/>
</dbReference>
<proteinExistence type="inferred from homology"/>
<dbReference type="Gene3D" id="3.30.950.10">
    <property type="entry name" value="Methyltransferase, Cobalt-precorrin-4 Transmethylase, Domain 2"/>
    <property type="match status" value="1"/>
</dbReference>
<accession>A0A9P6NDF6</accession>
<dbReference type="FunFam" id="3.30.950.10:FF:000004">
    <property type="entry name" value="Diphthine synthase putative"/>
    <property type="match status" value="1"/>
</dbReference>
<dbReference type="GO" id="GO:0017183">
    <property type="term" value="P:protein histidyl modification to diphthamide"/>
    <property type="evidence" value="ECO:0007669"/>
    <property type="project" value="InterPro"/>
</dbReference>
<evidence type="ECO:0000256" key="10">
    <source>
        <dbReference type="ARBA" id="ARBA00048752"/>
    </source>
</evidence>
<evidence type="ECO:0000313" key="13">
    <source>
        <dbReference type="EMBL" id="KAG0144686.1"/>
    </source>
</evidence>
<keyword evidence="8 11" id="KW-0949">S-adenosyl-L-methionine</keyword>
<dbReference type="InterPro" id="IPR014777">
    <property type="entry name" value="4pyrrole_Mease_sub1"/>
</dbReference>
<feature type="binding site" evidence="11">
    <location>
        <begin position="120"/>
        <end position="121"/>
    </location>
    <ligand>
        <name>S-adenosyl-L-methionine</name>
        <dbReference type="ChEBI" id="CHEBI:59789"/>
    </ligand>
</feature>
<evidence type="ECO:0000259" key="12">
    <source>
        <dbReference type="Pfam" id="PF00590"/>
    </source>
</evidence>
<dbReference type="InterPro" id="IPR035996">
    <property type="entry name" value="4pyrrol_Methylase_sf"/>
</dbReference>
<evidence type="ECO:0000256" key="4">
    <source>
        <dbReference type="ARBA" id="ARBA00011927"/>
    </source>
</evidence>
<feature type="binding site" evidence="11">
    <location>
        <position position="92"/>
    </location>
    <ligand>
        <name>S-adenosyl-L-methionine</name>
        <dbReference type="ChEBI" id="CHEBI:59789"/>
    </ligand>
</feature>
<dbReference type="AlphaFoldDB" id="A0A9P6NDF6"/>
<evidence type="ECO:0000256" key="1">
    <source>
        <dbReference type="ARBA" id="ARBA00004006"/>
    </source>
</evidence>
<comment type="function">
    <text evidence="1">S-adenosyl-L-methionine-dependent methyltransferase that catalyzes four methylations of the modified target histidine residue in translation elongation factor 2 (EF-2), to form an intermediate called diphthine methyl ester. The four successive methylation reactions represent the second step of diphthamide biosynthesis.</text>
</comment>
<reference evidence="13" key="1">
    <citation type="submission" date="2013-11" db="EMBL/GenBank/DDBJ databases">
        <title>Genome sequence of the fusiform rust pathogen reveals effectors for host alternation and coevolution with pine.</title>
        <authorList>
            <consortium name="DOE Joint Genome Institute"/>
            <person name="Smith K."/>
            <person name="Pendleton A."/>
            <person name="Kubisiak T."/>
            <person name="Anderson C."/>
            <person name="Salamov A."/>
            <person name="Aerts A."/>
            <person name="Riley R."/>
            <person name="Clum A."/>
            <person name="Lindquist E."/>
            <person name="Ence D."/>
            <person name="Campbell M."/>
            <person name="Kronenberg Z."/>
            <person name="Feau N."/>
            <person name="Dhillon B."/>
            <person name="Hamelin R."/>
            <person name="Burleigh J."/>
            <person name="Smith J."/>
            <person name="Yandell M."/>
            <person name="Nelson C."/>
            <person name="Grigoriev I."/>
            <person name="Davis J."/>
        </authorList>
    </citation>
    <scope>NUCLEOTIDE SEQUENCE</scope>
    <source>
        <strain evidence="13">G11</strain>
    </source>
</reference>
<dbReference type="OrthoDB" id="2516at2759"/>
<dbReference type="EMBL" id="MU167290">
    <property type="protein sequence ID" value="KAG0144686.1"/>
    <property type="molecule type" value="Genomic_DNA"/>
</dbReference>
<dbReference type="NCBIfam" id="TIGR00522">
    <property type="entry name" value="dph5"/>
    <property type="match status" value="1"/>
</dbReference>
<keyword evidence="7" id="KW-0808">Transferase</keyword>
<name>A0A9P6NDF6_9BASI</name>
<dbReference type="GO" id="GO:0032259">
    <property type="term" value="P:methylation"/>
    <property type="evidence" value="ECO:0007669"/>
    <property type="project" value="UniProtKB-KW"/>
</dbReference>
<comment type="catalytic activity">
    <reaction evidence="10">
        <text>2-[(3S)-amino-3-carboxypropyl]-L-histidyl-[translation elongation factor 2] + 4 S-adenosyl-L-methionine = diphthine methyl ester-[translation elongation factor 2] + 4 S-adenosyl-L-homocysteine + 3 H(+)</text>
        <dbReference type="Rhea" id="RHEA:42652"/>
        <dbReference type="Rhea" id="RHEA-COMP:9749"/>
        <dbReference type="Rhea" id="RHEA-COMP:10173"/>
        <dbReference type="ChEBI" id="CHEBI:15378"/>
        <dbReference type="ChEBI" id="CHEBI:57856"/>
        <dbReference type="ChEBI" id="CHEBI:59789"/>
        <dbReference type="ChEBI" id="CHEBI:73995"/>
        <dbReference type="ChEBI" id="CHEBI:79005"/>
        <dbReference type="EC" id="2.1.1.314"/>
    </reaction>
</comment>
<comment type="pathway">
    <text evidence="2">Protein modification; peptidyl-diphthamide biosynthesis.</text>
</comment>
<evidence type="ECO:0000256" key="6">
    <source>
        <dbReference type="ARBA" id="ARBA00022603"/>
    </source>
</evidence>
<evidence type="ECO:0000256" key="5">
    <source>
        <dbReference type="ARBA" id="ARBA00022481"/>
    </source>
</evidence>
<evidence type="ECO:0000256" key="9">
    <source>
        <dbReference type="ARBA" id="ARBA00035662"/>
    </source>
</evidence>
<comment type="similarity">
    <text evidence="3">Belongs to the diphthine synthase family.</text>
</comment>